<dbReference type="OrthoDB" id="5380364at2"/>
<comment type="caution">
    <text evidence="1">The sequence shown here is derived from an EMBL/GenBank/DDBJ whole genome shotgun (WGS) entry which is preliminary data.</text>
</comment>
<gene>
    <name evidence="1" type="ORF">BACCAP_03932</name>
</gene>
<dbReference type="Proteomes" id="UP000003639">
    <property type="component" value="Unassembled WGS sequence"/>
</dbReference>
<dbReference type="eggNOG" id="ENOG502Z7YI">
    <property type="taxonomic scope" value="Bacteria"/>
</dbReference>
<dbReference type="PANTHER" id="PTHR36847">
    <property type="entry name" value="AMIDOLIGASE ENZYME"/>
    <property type="match status" value="1"/>
</dbReference>
<keyword evidence="2" id="KW-1185">Reference proteome</keyword>
<reference evidence="1 2" key="2">
    <citation type="submission" date="2007-06" db="EMBL/GenBank/DDBJ databases">
        <title>Draft genome sequence of Pseudoflavonifractor capillosus ATCC 29799.</title>
        <authorList>
            <person name="Sudarsanam P."/>
            <person name="Ley R."/>
            <person name="Guruge J."/>
            <person name="Turnbaugh P.J."/>
            <person name="Mahowald M."/>
            <person name="Liep D."/>
            <person name="Gordon J."/>
        </authorList>
    </citation>
    <scope>NUCLEOTIDE SEQUENCE [LARGE SCALE GENOMIC DNA]</scope>
    <source>
        <strain evidence="1 2">ATCC 29799</strain>
    </source>
</reference>
<organism evidence="1 2">
    <name type="scientific">Pseudoflavonifractor capillosus ATCC 29799</name>
    <dbReference type="NCBI Taxonomy" id="411467"/>
    <lineage>
        <taxon>Bacteria</taxon>
        <taxon>Bacillati</taxon>
        <taxon>Bacillota</taxon>
        <taxon>Clostridia</taxon>
        <taxon>Eubacteriales</taxon>
        <taxon>Oscillospiraceae</taxon>
        <taxon>Pseudoflavonifractor</taxon>
    </lineage>
</organism>
<dbReference type="RefSeq" id="WP_006574418.1">
    <property type="nucleotide sequence ID" value="NZ_AAXG02000041.1"/>
</dbReference>
<dbReference type="Pfam" id="PF12224">
    <property type="entry name" value="Amidoligase_2"/>
    <property type="match status" value="1"/>
</dbReference>
<dbReference type="InterPro" id="IPR022025">
    <property type="entry name" value="Amidoligase_2"/>
</dbReference>
<sequence length="323" mass="37277">MNEVGLKDQCFGVEVELTGITREQAAQALADYFGTEPRRGDDYYDSWYVRDGEGKEWRLMSDSSIRGEHKVGARYTSTSDPRYRVEMVTPKLTYAELPKFQECVRRVRTAGGKVNSSCGIHVHVDAANHNRQSLKNLIGIMYSKEDILFKALQVNESRASRWCQKVREPMLQKARKLSSEETKNLTQLEAIWYEGDNGSTEHYNWTRYYALNLHSVFYRGTVEFRCFNSTLHAGRAAAYVNLCLAISAQAIAQRSTVMRKTQSDNELFTFRVWLVRLGLNGPEFKHTRDHLLANLDGDRAWRYDKDSYDVNKKKKNRSSEVAR</sequence>
<evidence type="ECO:0008006" key="3">
    <source>
        <dbReference type="Google" id="ProtNLM"/>
    </source>
</evidence>
<evidence type="ECO:0000313" key="1">
    <source>
        <dbReference type="EMBL" id="EDM98272.1"/>
    </source>
</evidence>
<accession>A6P0C2</accession>
<name>A6P0C2_9FIRM</name>
<evidence type="ECO:0000313" key="2">
    <source>
        <dbReference type="Proteomes" id="UP000003639"/>
    </source>
</evidence>
<dbReference type="STRING" id="411467.BACCAP_03932"/>
<protein>
    <recommendedName>
        <fullName evidence="3">Amidoligase enzyme</fullName>
    </recommendedName>
</protein>
<reference evidence="1 2" key="1">
    <citation type="submission" date="2007-04" db="EMBL/GenBank/DDBJ databases">
        <authorList>
            <person name="Fulton L."/>
            <person name="Clifton S."/>
            <person name="Fulton B."/>
            <person name="Xu J."/>
            <person name="Minx P."/>
            <person name="Pepin K.H."/>
            <person name="Johnson M."/>
            <person name="Thiruvilangam P."/>
            <person name="Bhonagiri V."/>
            <person name="Nash W.E."/>
            <person name="Mardis E.R."/>
            <person name="Wilson R.K."/>
        </authorList>
    </citation>
    <scope>NUCLEOTIDE SEQUENCE [LARGE SCALE GENOMIC DNA]</scope>
    <source>
        <strain evidence="1 2">ATCC 29799</strain>
    </source>
</reference>
<dbReference type="AlphaFoldDB" id="A6P0C2"/>
<proteinExistence type="predicted"/>
<dbReference type="PANTHER" id="PTHR36847:SF1">
    <property type="entry name" value="AMIDOLIGASE ENZYME"/>
    <property type="match status" value="1"/>
</dbReference>
<dbReference type="EMBL" id="AAXG02000041">
    <property type="protein sequence ID" value="EDM98272.1"/>
    <property type="molecule type" value="Genomic_DNA"/>
</dbReference>